<comment type="caution">
    <text evidence="6">The sequence shown here is derived from an EMBL/GenBank/DDBJ whole genome shotgun (WGS) entry which is preliminary data.</text>
</comment>
<keyword evidence="8" id="KW-1185">Reference proteome</keyword>
<dbReference type="PROSITE" id="PS00678">
    <property type="entry name" value="WD_REPEATS_1"/>
    <property type="match status" value="1"/>
</dbReference>
<evidence type="ECO:0000256" key="5">
    <source>
        <dbReference type="SAM" id="MobiDB-lite"/>
    </source>
</evidence>
<reference evidence="6" key="1">
    <citation type="journal article" date="2021" name="Proc. Natl. Acad. Sci. U.S.A.">
        <title>Three genomes in the algal genus Volvox reveal the fate of a haploid sex-determining region after a transition to homothallism.</title>
        <authorList>
            <person name="Yamamoto K."/>
            <person name="Hamaji T."/>
            <person name="Kawai-Toyooka H."/>
            <person name="Matsuzaki R."/>
            <person name="Takahashi F."/>
            <person name="Nishimura Y."/>
            <person name="Kawachi M."/>
            <person name="Noguchi H."/>
            <person name="Minakuchi Y."/>
            <person name="Umen J.G."/>
            <person name="Toyoda A."/>
            <person name="Nozaki H."/>
        </authorList>
    </citation>
    <scope>NUCLEOTIDE SEQUENCE</scope>
    <source>
        <strain evidence="7">NIES-3785</strain>
        <strain evidence="6">NIES-3786</strain>
    </source>
</reference>
<dbReference type="PANTHER" id="PTHR44019">
    <property type="entry name" value="WD REPEAT-CONTAINING PROTEIN 55"/>
    <property type="match status" value="1"/>
</dbReference>
<dbReference type="PROSITE" id="PS50082">
    <property type="entry name" value="WD_REPEATS_2"/>
    <property type="match status" value="1"/>
</dbReference>
<feature type="repeat" description="WD" evidence="4">
    <location>
        <begin position="324"/>
        <end position="351"/>
    </location>
</feature>
<dbReference type="InterPro" id="IPR036322">
    <property type="entry name" value="WD40_repeat_dom_sf"/>
</dbReference>
<dbReference type="PANTHER" id="PTHR44019:SF20">
    <property type="entry name" value="WD REPEAT-CONTAINING PROTEIN 55"/>
    <property type="match status" value="1"/>
</dbReference>
<gene>
    <name evidence="6" type="ORF">Vretifemale_413</name>
    <name evidence="7" type="ORF">Vretimale_13597</name>
</gene>
<evidence type="ECO:0000313" key="8">
    <source>
        <dbReference type="Proteomes" id="UP000747110"/>
    </source>
</evidence>
<dbReference type="InterPro" id="IPR001680">
    <property type="entry name" value="WD40_rpt"/>
</dbReference>
<evidence type="ECO:0000256" key="3">
    <source>
        <dbReference type="ARBA" id="ARBA00022737"/>
    </source>
</evidence>
<dbReference type="AlphaFoldDB" id="A0A8J4C1E8"/>
<evidence type="ECO:0000256" key="1">
    <source>
        <dbReference type="ARBA" id="ARBA00007625"/>
    </source>
</evidence>
<proteinExistence type="inferred from homology"/>
<dbReference type="SMART" id="SM00320">
    <property type="entry name" value="WD40"/>
    <property type="match status" value="6"/>
</dbReference>
<dbReference type="EMBL" id="BNCP01000001">
    <property type="protein sequence ID" value="GIL69492.1"/>
    <property type="molecule type" value="Genomic_DNA"/>
</dbReference>
<dbReference type="Proteomes" id="UP000722791">
    <property type="component" value="Unassembled WGS sequence"/>
</dbReference>
<keyword evidence="3" id="KW-0677">Repeat</keyword>
<dbReference type="Pfam" id="PF24796">
    <property type="entry name" value="WDR55"/>
    <property type="match status" value="1"/>
</dbReference>
<organism evidence="6 8">
    <name type="scientific">Volvox reticuliferus</name>
    <dbReference type="NCBI Taxonomy" id="1737510"/>
    <lineage>
        <taxon>Eukaryota</taxon>
        <taxon>Viridiplantae</taxon>
        <taxon>Chlorophyta</taxon>
        <taxon>core chlorophytes</taxon>
        <taxon>Chlorophyceae</taxon>
        <taxon>CS clade</taxon>
        <taxon>Chlamydomonadales</taxon>
        <taxon>Volvocaceae</taxon>
        <taxon>Volvox</taxon>
    </lineage>
</organism>
<sequence>MDTPSCTVPLEAEPLDCALSPSSGMIAAALVTGQLQMASFCCPPHAQGGGSQLAYQLQITMPPPNSQAPISKPSKKKQKKDASNSDGGGSGGGGGGGGGGAAAATADAPSCRAVSFSTDGNTVLAGYADHVVRSYDIATGQLAATFSGEHDAQLSRVFVVDPHVFVSGDEEGLVVLWDIRIGGATYRYTQHTEYITDFALHVKSQSLVATSGDATLSVHDLRKGKAIARSEDDNDDELLSCAVVKGGRKVVAGTQSGVLNLYSWGYFNDCSDRFPGHPESVQALVAFDDDTLLTGSSDGGVRVVGVLPNRLLGILGQHQGDFPVERLALSSDRRVLASTSHDAAVKLWDLSVLLDEDDGDDEEGKGEGEEDDDDDGVGGCAGDLGSAAAAAATAAAGRRRFGDEDEDRAERAKRRALREGEEGIDPEDVESEDEEEEEDDEEIGEVESEDEEEEELSADEDGLVGGGAESDRSSGDQEAEEGAEEGKSGKRVKKRQGGHATSGKGKSAADESVPANASKPMAAGGASTASGKDKDSDDDSDDDSDSGGKGKGKNKPQRQRTKWTKGVEQKKQPAANFFADLL</sequence>
<comment type="similarity">
    <text evidence="1">Belongs to the WD repeat WDR55 family.</text>
</comment>
<evidence type="ECO:0000313" key="6">
    <source>
        <dbReference type="EMBL" id="GIL69492.1"/>
    </source>
</evidence>
<dbReference type="InterPro" id="IPR019775">
    <property type="entry name" value="WD40_repeat_CS"/>
</dbReference>
<evidence type="ECO:0000256" key="2">
    <source>
        <dbReference type="ARBA" id="ARBA00022574"/>
    </source>
</evidence>
<accession>A0A8J4C1E8</accession>
<protein>
    <submittedName>
        <fullName evidence="6">Uncharacterized protein</fullName>
    </submittedName>
</protein>
<dbReference type="OrthoDB" id="2288928at2759"/>
<feature type="compositionally biased region" description="Acidic residues" evidence="5">
    <location>
        <begin position="356"/>
        <end position="376"/>
    </location>
</feature>
<name>A0A8J4C1E8_9CHLO</name>
<dbReference type="InterPro" id="IPR015943">
    <property type="entry name" value="WD40/YVTN_repeat-like_dom_sf"/>
</dbReference>
<feature type="region of interest" description="Disordered" evidence="5">
    <location>
        <begin position="61"/>
        <end position="102"/>
    </location>
</feature>
<evidence type="ECO:0000256" key="4">
    <source>
        <dbReference type="PROSITE-ProRule" id="PRU00221"/>
    </source>
</evidence>
<feature type="compositionally biased region" description="Basic residues" evidence="5">
    <location>
        <begin position="550"/>
        <end position="563"/>
    </location>
</feature>
<dbReference type="SUPFAM" id="SSF50978">
    <property type="entry name" value="WD40 repeat-like"/>
    <property type="match status" value="1"/>
</dbReference>
<feature type="region of interest" description="Disordered" evidence="5">
    <location>
        <begin position="356"/>
        <end position="383"/>
    </location>
</feature>
<evidence type="ECO:0000313" key="7">
    <source>
        <dbReference type="EMBL" id="GIM09782.1"/>
    </source>
</evidence>
<dbReference type="EMBL" id="BNCQ01000032">
    <property type="protein sequence ID" value="GIM09782.1"/>
    <property type="molecule type" value="Genomic_DNA"/>
</dbReference>
<feature type="compositionally biased region" description="Acidic residues" evidence="5">
    <location>
        <begin position="536"/>
        <end position="545"/>
    </location>
</feature>
<feature type="compositionally biased region" description="Acidic residues" evidence="5">
    <location>
        <begin position="422"/>
        <end position="462"/>
    </location>
</feature>
<dbReference type="InterPro" id="IPR050505">
    <property type="entry name" value="WDR55/POC1"/>
</dbReference>
<feature type="compositionally biased region" description="Gly residues" evidence="5">
    <location>
        <begin position="86"/>
        <end position="101"/>
    </location>
</feature>
<dbReference type="Proteomes" id="UP000747110">
    <property type="component" value="Unassembled WGS sequence"/>
</dbReference>
<keyword evidence="2 4" id="KW-0853">WD repeat</keyword>
<feature type="region of interest" description="Disordered" evidence="5">
    <location>
        <begin position="396"/>
        <end position="582"/>
    </location>
</feature>
<dbReference type="Gene3D" id="2.130.10.10">
    <property type="entry name" value="YVTN repeat-like/Quinoprotein amine dehydrogenase"/>
    <property type="match status" value="2"/>
</dbReference>